<sequence length="93" mass="11205">MSMPGTWGLQATYHQVLDKLELLVPEKWRLMYSSQQVLEEYFSGLQLVKERFTWSRHSLIIIPPNWSRFADKFFVTTARSSHLFHIWRYNQIS</sequence>
<evidence type="ECO:0000313" key="2">
    <source>
        <dbReference type="Proteomes" id="UP000242450"/>
    </source>
</evidence>
<dbReference type="Proteomes" id="UP000242450">
    <property type="component" value="Chromosome 6"/>
</dbReference>
<dbReference type="AlphaFoldDB" id="A0A212D6A8"/>
<gene>
    <name evidence="1" type="ORF">Celaphus_00017499</name>
</gene>
<accession>A0A212D6A8</accession>
<dbReference type="OrthoDB" id="9669405at2759"/>
<evidence type="ECO:0000313" key="1">
    <source>
        <dbReference type="EMBL" id="OWK13778.1"/>
    </source>
</evidence>
<dbReference type="EMBL" id="MKHE01000006">
    <property type="protein sequence ID" value="OWK13778.1"/>
    <property type="molecule type" value="Genomic_DNA"/>
</dbReference>
<reference evidence="1 2" key="1">
    <citation type="journal article" date="2018" name="Mol. Genet. Genomics">
        <title>The red deer Cervus elaphus genome CerEla1.0: sequencing, annotating, genes, and chromosomes.</title>
        <authorList>
            <person name="Bana N.A."/>
            <person name="Nyiri A."/>
            <person name="Nagy J."/>
            <person name="Frank K."/>
            <person name="Nagy T."/>
            <person name="Steger V."/>
            <person name="Schiller M."/>
            <person name="Lakatos P."/>
            <person name="Sugar L."/>
            <person name="Horn P."/>
            <person name="Barta E."/>
            <person name="Orosz L."/>
        </authorList>
    </citation>
    <scope>NUCLEOTIDE SEQUENCE [LARGE SCALE GENOMIC DNA]</scope>
    <source>
        <strain evidence="1">Hungarian</strain>
    </source>
</reference>
<keyword evidence="2" id="KW-1185">Reference proteome</keyword>
<name>A0A212D6A8_CEREH</name>
<protein>
    <submittedName>
        <fullName evidence="1">Uncharacterized protein</fullName>
    </submittedName>
</protein>
<comment type="caution">
    <text evidence="1">The sequence shown here is derived from an EMBL/GenBank/DDBJ whole genome shotgun (WGS) entry which is preliminary data.</text>
</comment>
<proteinExistence type="predicted"/>
<organism evidence="1 2">
    <name type="scientific">Cervus elaphus hippelaphus</name>
    <name type="common">European red deer</name>
    <dbReference type="NCBI Taxonomy" id="46360"/>
    <lineage>
        <taxon>Eukaryota</taxon>
        <taxon>Metazoa</taxon>
        <taxon>Chordata</taxon>
        <taxon>Craniata</taxon>
        <taxon>Vertebrata</taxon>
        <taxon>Euteleostomi</taxon>
        <taxon>Mammalia</taxon>
        <taxon>Eutheria</taxon>
        <taxon>Laurasiatheria</taxon>
        <taxon>Artiodactyla</taxon>
        <taxon>Ruminantia</taxon>
        <taxon>Pecora</taxon>
        <taxon>Cervidae</taxon>
        <taxon>Cervinae</taxon>
        <taxon>Cervus</taxon>
    </lineage>
</organism>